<dbReference type="Proteomes" id="UP000001401">
    <property type="component" value="Chromosome"/>
</dbReference>
<name>E6U107_EVAC2</name>
<proteinExistence type="predicted"/>
<evidence type="ECO:0000313" key="2">
    <source>
        <dbReference type="Proteomes" id="UP000001401"/>
    </source>
</evidence>
<dbReference type="KEGG" id="bco:Bcell_2057"/>
<dbReference type="EMBL" id="CP002394">
    <property type="protein sequence ID" value="ADU30319.1"/>
    <property type="molecule type" value="Genomic_DNA"/>
</dbReference>
<dbReference type="OrthoDB" id="2678957at2"/>
<gene>
    <name evidence="1" type="ordered locus">Bcell_2057</name>
</gene>
<dbReference type="RefSeq" id="WP_013488655.1">
    <property type="nucleotide sequence ID" value="NC_014829.1"/>
</dbReference>
<dbReference type="HOGENOM" id="CLU_161830_0_0_9"/>
<dbReference type="STRING" id="649639.Bcell_2057"/>
<keyword evidence="2" id="KW-1185">Reference proteome</keyword>
<reference evidence="1" key="1">
    <citation type="submission" date="2010-12" db="EMBL/GenBank/DDBJ databases">
        <title>Complete sequence of Bacillus cellulosilyticus DSM 2522.</title>
        <authorList>
            <consortium name="US DOE Joint Genome Institute"/>
            <person name="Lucas S."/>
            <person name="Copeland A."/>
            <person name="Lapidus A."/>
            <person name="Cheng J.-F."/>
            <person name="Bruce D."/>
            <person name="Goodwin L."/>
            <person name="Pitluck S."/>
            <person name="Chertkov O."/>
            <person name="Detter J.C."/>
            <person name="Han C."/>
            <person name="Tapia R."/>
            <person name="Land M."/>
            <person name="Hauser L."/>
            <person name="Jeffries C."/>
            <person name="Kyrpides N."/>
            <person name="Ivanova N."/>
            <person name="Mikhailova N."/>
            <person name="Brumm P."/>
            <person name="Mead D."/>
            <person name="Woyke T."/>
        </authorList>
    </citation>
    <scope>NUCLEOTIDE SEQUENCE [LARGE SCALE GENOMIC DNA]</scope>
    <source>
        <strain evidence="1">DSM 2522</strain>
    </source>
</reference>
<dbReference type="AlphaFoldDB" id="E6U107"/>
<dbReference type="eggNOG" id="ENOG5032S7D">
    <property type="taxonomic scope" value="Bacteria"/>
</dbReference>
<accession>E6U107</accession>
<sequence>MDKINTDKVIENYKNDERMMIQIFVQWCINNELDPHLIYEKAYPGQEKNRLLIDAISQAIKKEESEEVSDEMILELLSIYGNDDLAFIVSEESENKKKS</sequence>
<protein>
    <submittedName>
        <fullName evidence="1">Uncharacterized protein</fullName>
    </submittedName>
</protein>
<evidence type="ECO:0000313" key="1">
    <source>
        <dbReference type="EMBL" id="ADU30319.1"/>
    </source>
</evidence>
<organism evidence="1 2">
    <name type="scientific">Evansella cellulosilytica (strain ATCC 21833 / DSM 2522 / FERM P-1141 / JCM 9156 / N-4)</name>
    <name type="common">Bacillus cellulosilyticus</name>
    <dbReference type="NCBI Taxonomy" id="649639"/>
    <lineage>
        <taxon>Bacteria</taxon>
        <taxon>Bacillati</taxon>
        <taxon>Bacillota</taxon>
        <taxon>Bacilli</taxon>
        <taxon>Bacillales</taxon>
        <taxon>Bacillaceae</taxon>
        <taxon>Evansella</taxon>
    </lineage>
</organism>